<feature type="compositionally biased region" description="Basic and acidic residues" evidence="6">
    <location>
        <begin position="102"/>
        <end position="117"/>
    </location>
</feature>
<dbReference type="RefSeq" id="XP_018078299.1">
    <property type="nucleotide sequence ID" value="XM_018213828.1"/>
</dbReference>
<evidence type="ECO:0000256" key="6">
    <source>
        <dbReference type="SAM" id="MobiDB-lite"/>
    </source>
</evidence>
<evidence type="ECO:0000259" key="7">
    <source>
        <dbReference type="PROSITE" id="PS51999"/>
    </source>
</evidence>
<organism evidence="8 9">
    <name type="scientific">Mollisia scopiformis</name>
    <name type="common">Conifer needle endophyte fungus</name>
    <name type="synonym">Phialocephala scopiformis</name>
    <dbReference type="NCBI Taxonomy" id="149040"/>
    <lineage>
        <taxon>Eukaryota</taxon>
        <taxon>Fungi</taxon>
        <taxon>Dikarya</taxon>
        <taxon>Ascomycota</taxon>
        <taxon>Pezizomycotina</taxon>
        <taxon>Leotiomycetes</taxon>
        <taxon>Helotiales</taxon>
        <taxon>Mollisiaceae</taxon>
        <taxon>Mollisia</taxon>
    </lineage>
</organism>
<sequence length="317" mass="34893">MAAEQPNVVPESVENPENAPEHAPRPKFLGRVQDGKFYCECDGMSHKARCRTVTQETSNKGRKFWLCHKEGQGQCKFYVWVDDEEEVKEWLEENGPPPRAPETPRDKGKGKEVDRSKATPWTLSKRKRGSDSGSREVSDEENGGPSGANGNEQSDAAEFESDELVEVGDGSPSRKAPRRTMLDTPGQVLEERLNNAAATLPTPDTGKKPEAEGVASGSRTSKQLTLASARLGDVIDLTEDTPSALTIAVMDELHSAKVRLNDSTKAYIGHLIDSEIDQHDAKMRRNQKTISKMKKRLDELESLVLALTGDDPVQLSD</sequence>
<reference evidence="8 9" key="1">
    <citation type="submission" date="2015-10" db="EMBL/GenBank/DDBJ databases">
        <title>Full genome of DAOMC 229536 Phialocephala scopiformis, a fungal endophyte of spruce producing the potent anti-insectan compound rugulosin.</title>
        <authorList>
            <consortium name="DOE Joint Genome Institute"/>
            <person name="Walker A.K."/>
            <person name="Frasz S.L."/>
            <person name="Seifert K.A."/>
            <person name="Miller J.D."/>
            <person name="Mondo S.J."/>
            <person name="Labutti K."/>
            <person name="Lipzen A."/>
            <person name="Dockter R."/>
            <person name="Kennedy M."/>
            <person name="Grigoriev I.V."/>
            <person name="Spatafora J.W."/>
        </authorList>
    </citation>
    <scope>NUCLEOTIDE SEQUENCE [LARGE SCALE GENOMIC DNA]</scope>
    <source>
        <strain evidence="8 9">CBS 120377</strain>
    </source>
</reference>
<keyword evidence="1" id="KW-0479">Metal-binding</keyword>
<dbReference type="InterPro" id="IPR010666">
    <property type="entry name" value="Znf_GRF"/>
</dbReference>
<dbReference type="PROSITE" id="PS51999">
    <property type="entry name" value="ZF_GRF"/>
    <property type="match status" value="1"/>
</dbReference>
<dbReference type="GeneID" id="28823554"/>
<dbReference type="AlphaFoldDB" id="A0A194XV99"/>
<dbReference type="InParanoid" id="A0A194XV99"/>
<name>A0A194XV99_MOLSC</name>
<keyword evidence="2 4" id="KW-0863">Zinc-finger</keyword>
<evidence type="ECO:0000256" key="5">
    <source>
        <dbReference type="SAM" id="Coils"/>
    </source>
</evidence>
<feature type="domain" description="GRF-type" evidence="7">
    <location>
        <begin position="41"/>
        <end position="84"/>
    </location>
</feature>
<proteinExistence type="predicted"/>
<evidence type="ECO:0000256" key="4">
    <source>
        <dbReference type="PROSITE-ProRule" id="PRU01343"/>
    </source>
</evidence>
<dbReference type="KEGG" id="psco:LY89DRAFT_679217"/>
<gene>
    <name evidence="8" type="ORF">LY89DRAFT_679217</name>
</gene>
<dbReference type="Pfam" id="PF06839">
    <property type="entry name" value="Zn_ribbon_GRF"/>
    <property type="match status" value="1"/>
</dbReference>
<evidence type="ECO:0000256" key="1">
    <source>
        <dbReference type="ARBA" id="ARBA00022723"/>
    </source>
</evidence>
<feature type="compositionally biased region" description="Acidic residues" evidence="6">
    <location>
        <begin position="155"/>
        <end position="166"/>
    </location>
</feature>
<feature type="region of interest" description="Disordered" evidence="6">
    <location>
        <begin position="1"/>
        <end position="29"/>
    </location>
</feature>
<keyword evidence="3" id="KW-0862">Zinc</keyword>
<feature type="region of interest" description="Disordered" evidence="6">
    <location>
        <begin position="87"/>
        <end position="222"/>
    </location>
</feature>
<dbReference type="Proteomes" id="UP000070700">
    <property type="component" value="Unassembled WGS sequence"/>
</dbReference>
<dbReference type="GO" id="GO:0008270">
    <property type="term" value="F:zinc ion binding"/>
    <property type="evidence" value="ECO:0007669"/>
    <property type="project" value="UniProtKB-KW"/>
</dbReference>
<keyword evidence="5" id="KW-0175">Coiled coil</keyword>
<feature type="coiled-coil region" evidence="5">
    <location>
        <begin position="283"/>
        <end position="310"/>
    </location>
</feature>
<accession>A0A194XV99</accession>
<evidence type="ECO:0000256" key="2">
    <source>
        <dbReference type="ARBA" id="ARBA00022771"/>
    </source>
</evidence>
<evidence type="ECO:0000313" key="8">
    <source>
        <dbReference type="EMBL" id="KUJ23944.1"/>
    </source>
</evidence>
<protein>
    <recommendedName>
        <fullName evidence="7">GRF-type domain-containing protein</fullName>
    </recommendedName>
</protein>
<evidence type="ECO:0000313" key="9">
    <source>
        <dbReference type="Proteomes" id="UP000070700"/>
    </source>
</evidence>
<evidence type="ECO:0000256" key="3">
    <source>
        <dbReference type="ARBA" id="ARBA00022833"/>
    </source>
</evidence>
<keyword evidence="9" id="KW-1185">Reference proteome</keyword>
<dbReference type="EMBL" id="KQ947404">
    <property type="protein sequence ID" value="KUJ23944.1"/>
    <property type="molecule type" value="Genomic_DNA"/>
</dbReference>
<dbReference type="OrthoDB" id="3553367at2759"/>